<dbReference type="EC" id="1.4.1.21" evidence="6"/>
<dbReference type="NCBIfam" id="NF009828">
    <property type="entry name" value="PRK13303.1-3"/>
    <property type="match status" value="1"/>
</dbReference>
<comment type="catalytic activity">
    <reaction evidence="6">
        <text>L-aspartate + NAD(+) + H2O = oxaloacetate + NH4(+) + NADH + H(+)</text>
        <dbReference type="Rhea" id="RHEA:11788"/>
        <dbReference type="ChEBI" id="CHEBI:15377"/>
        <dbReference type="ChEBI" id="CHEBI:15378"/>
        <dbReference type="ChEBI" id="CHEBI:16452"/>
        <dbReference type="ChEBI" id="CHEBI:28938"/>
        <dbReference type="ChEBI" id="CHEBI:29991"/>
        <dbReference type="ChEBI" id="CHEBI:57540"/>
        <dbReference type="ChEBI" id="CHEBI:57945"/>
        <dbReference type="EC" id="1.4.1.21"/>
    </reaction>
</comment>
<dbReference type="InterPro" id="IPR020626">
    <property type="entry name" value="Asp_DH_prok"/>
</dbReference>
<dbReference type="AlphaFoldDB" id="A0A2T8HUZ7"/>
<name>A0A2T8HUZ7_9RHOB</name>
<feature type="domain" description="Aspartate dehydrogenase" evidence="7">
    <location>
        <begin position="174"/>
        <end position="261"/>
    </location>
</feature>
<comment type="function">
    <text evidence="6">Specifically catalyzes the NAD or NADP-dependent dehydrogenation of L-aspartate to iminoaspartate.</text>
</comment>
<dbReference type="NCBIfam" id="NF009829">
    <property type="entry name" value="PRK13303.1-4"/>
    <property type="match status" value="1"/>
</dbReference>
<keyword evidence="2 6" id="KW-0662">Pyridine nucleotide biosynthesis</keyword>
<evidence type="ECO:0000256" key="4">
    <source>
        <dbReference type="ARBA" id="ARBA00023002"/>
    </source>
</evidence>
<reference evidence="9 10" key="1">
    <citation type="submission" date="2018-04" db="EMBL/GenBank/DDBJ databases">
        <title>Pararhodobacter oceanense sp. nov., isolated from marine intertidal sediment.</title>
        <authorList>
            <person name="Wang X.-L."/>
            <person name="Du Z.-J."/>
        </authorList>
    </citation>
    <scope>NUCLEOTIDE SEQUENCE [LARGE SCALE GENOMIC DNA]</scope>
    <source>
        <strain evidence="9 10">AM505</strain>
    </source>
</reference>
<dbReference type="GO" id="GO:0016639">
    <property type="term" value="F:oxidoreductase activity, acting on the CH-NH2 group of donors, NAD or NADP as acceptor"/>
    <property type="evidence" value="ECO:0007669"/>
    <property type="project" value="UniProtKB-UniRule"/>
</dbReference>
<dbReference type="Pfam" id="PF03447">
    <property type="entry name" value="NAD_binding_3"/>
    <property type="match status" value="1"/>
</dbReference>
<protein>
    <recommendedName>
        <fullName evidence="6">L-aspartate dehydrogenase</fullName>
        <ecNumber evidence="6">1.4.1.21</ecNumber>
    </recommendedName>
</protein>
<dbReference type="OrthoDB" id="8456681at2"/>
<evidence type="ECO:0000256" key="6">
    <source>
        <dbReference type="HAMAP-Rule" id="MF_01265"/>
    </source>
</evidence>
<feature type="domain" description="Aspartate/homoserine dehydrogenase NAD-binding" evidence="8">
    <location>
        <begin position="8"/>
        <end position="128"/>
    </location>
</feature>
<dbReference type="PANTHER" id="PTHR31873:SF6">
    <property type="entry name" value="ASPARTATE DEHYDROGENASE DOMAIN-CONTAINING PROTEIN"/>
    <property type="match status" value="1"/>
</dbReference>
<dbReference type="NCBIfam" id="NF009827">
    <property type="entry name" value="PRK13303.1-2"/>
    <property type="match status" value="1"/>
</dbReference>
<dbReference type="GO" id="GO:0033735">
    <property type="term" value="F:aspartate dehydrogenase [NAD(P)+] activity"/>
    <property type="evidence" value="ECO:0007669"/>
    <property type="project" value="UniProtKB-EC"/>
</dbReference>
<dbReference type="Gene3D" id="3.30.360.10">
    <property type="entry name" value="Dihydrodipicolinate Reductase, domain 2"/>
    <property type="match status" value="1"/>
</dbReference>
<dbReference type="SUPFAM" id="SSF51735">
    <property type="entry name" value="NAD(P)-binding Rossmann-fold domains"/>
    <property type="match status" value="1"/>
</dbReference>
<evidence type="ECO:0000256" key="5">
    <source>
        <dbReference type="ARBA" id="ARBA00023027"/>
    </source>
</evidence>
<feature type="active site" evidence="6">
    <location>
        <position position="227"/>
    </location>
</feature>
<keyword evidence="10" id="KW-1185">Reference proteome</keyword>
<dbReference type="PANTHER" id="PTHR31873">
    <property type="entry name" value="L-ASPARTATE DEHYDROGENASE-RELATED"/>
    <property type="match status" value="1"/>
</dbReference>
<dbReference type="HAMAP" id="MF_01265">
    <property type="entry name" value="NadX"/>
    <property type="match status" value="1"/>
</dbReference>
<gene>
    <name evidence="6" type="primary">nadX</name>
    <name evidence="9" type="ORF">DDE20_09670</name>
</gene>
<keyword evidence="5 6" id="KW-0520">NAD</keyword>
<dbReference type="InterPro" id="IPR036291">
    <property type="entry name" value="NAD(P)-bd_dom_sf"/>
</dbReference>
<dbReference type="EMBL" id="QDKM01000003">
    <property type="protein sequence ID" value="PVH29269.1"/>
    <property type="molecule type" value="Genomic_DNA"/>
</dbReference>
<dbReference type="Pfam" id="PF01958">
    <property type="entry name" value="Asp_DH_C"/>
    <property type="match status" value="1"/>
</dbReference>
<dbReference type="GO" id="GO:0009435">
    <property type="term" value="P:NAD+ biosynthetic process"/>
    <property type="evidence" value="ECO:0007669"/>
    <property type="project" value="UniProtKB-UniRule"/>
</dbReference>
<evidence type="ECO:0000256" key="3">
    <source>
        <dbReference type="ARBA" id="ARBA00022857"/>
    </source>
</evidence>
<comment type="pathway">
    <text evidence="6">Cofactor biosynthesis; NAD(+) biosynthesis; iminoaspartate from L-aspartate (dehydrogenase route): step 1/1.</text>
</comment>
<organism evidence="9 10">
    <name type="scientific">Pararhodobacter oceanensis</name>
    <dbReference type="NCBI Taxonomy" id="2172121"/>
    <lineage>
        <taxon>Bacteria</taxon>
        <taxon>Pseudomonadati</taxon>
        <taxon>Pseudomonadota</taxon>
        <taxon>Alphaproteobacteria</taxon>
        <taxon>Rhodobacterales</taxon>
        <taxon>Paracoccaceae</taxon>
        <taxon>Pararhodobacter</taxon>
    </lineage>
</organism>
<evidence type="ECO:0000256" key="1">
    <source>
        <dbReference type="ARBA" id="ARBA00008331"/>
    </source>
</evidence>
<comment type="catalytic activity">
    <reaction evidence="6">
        <text>L-aspartate + NADP(+) + H2O = oxaloacetate + NH4(+) + NADPH + H(+)</text>
        <dbReference type="Rhea" id="RHEA:11784"/>
        <dbReference type="ChEBI" id="CHEBI:15377"/>
        <dbReference type="ChEBI" id="CHEBI:15378"/>
        <dbReference type="ChEBI" id="CHEBI:16452"/>
        <dbReference type="ChEBI" id="CHEBI:28938"/>
        <dbReference type="ChEBI" id="CHEBI:29991"/>
        <dbReference type="ChEBI" id="CHEBI:57783"/>
        <dbReference type="ChEBI" id="CHEBI:58349"/>
        <dbReference type="EC" id="1.4.1.21"/>
    </reaction>
</comment>
<dbReference type="Gene3D" id="3.40.50.720">
    <property type="entry name" value="NAD(P)-binding Rossmann-like Domain"/>
    <property type="match status" value="1"/>
</dbReference>
<accession>A0A2T8HUZ7</accession>
<evidence type="ECO:0000313" key="9">
    <source>
        <dbReference type="EMBL" id="PVH29269.1"/>
    </source>
</evidence>
<evidence type="ECO:0000259" key="7">
    <source>
        <dbReference type="Pfam" id="PF01958"/>
    </source>
</evidence>
<dbReference type="UniPathway" id="UPA00253">
    <property type="reaction ID" value="UER00456"/>
</dbReference>
<proteinExistence type="inferred from homology"/>
<dbReference type="Proteomes" id="UP000245911">
    <property type="component" value="Unassembled WGS sequence"/>
</dbReference>
<dbReference type="InterPro" id="IPR011182">
    <property type="entry name" value="L-Asp_DH"/>
</dbReference>
<comment type="miscellaneous">
    <text evidence="6">The iminoaspartate product is unstable in aqueous solution and can decompose to oxaloacetate and ammonia.</text>
</comment>
<dbReference type="InterPro" id="IPR005106">
    <property type="entry name" value="Asp/hSer_DH_NAD-bd"/>
</dbReference>
<sequence length="274" mass="28153">MQHLALIGFGAISRSLVATLCDQPDAGLRALSLLVRSAPDKAHDAATQLCAPHGIAVKVYTDLADLLAAQPDVVVECAGQPAVAAHGEAVLRAGIDLITASVGAFADQALFDRLKATASGTGAQIILPAGAIGGIDALVAARLSGLEVVTYTGRKPPSGWAGTDAENRVDLAALTEPTVFFEGSAREAATTFPKNANVAATLALAGLGMDATRVRLIADPHTRENTHEYLVKSQAVDFSLSLTGKVSPLNPKTSLSTAYSLARVVLNRSGAIVI</sequence>
<feature type="binding site" evidence="6">
    <location>
        <position position="131"/>
    </location>
    <ligand>
        <name>NAD(+)</name>
        <dbReference type="ChEBI" id="CHEBI:57540"/>
    </ligand>
</feature>
<dbReference type="GO" id="GO:0051287">
    <property type="term" value="F:NAD binding"/>
    <property type="evidence" value="ECO:0007669"/>
    <property type="project" value="UniProtKB-UniRule"/>
</dbReference>
<dbReference type="SUPFAM" id="SSF55347">
    <property type="entry name" value="Glyceraldehyde-3-phosphate dehydrogenase-like, C-terminal domain"/>
    <property type="match status" value="1"/>
</dbReference>
<evidence type="ECO:0000313" key="10">
    <source>
        <dbReference type="Proteomes" id="UP000245911"/>
    </source>
</evidence>
<dbReference type="InterPro" id="IPR002811">
    <property type="entry name" value="Asp_DH"/>
</dbReference>
<evidence type="ECO:0000259" key="8">
    <source>
        <dbReference type="Pfam" id="PF03447"/>
    </source>
</evidence>
<dbReference type="GO" id="GO:0050661">
    <property type="term" value="F:NADP binding"/>
    <property type="evidence" value="ECO:0007669"/>
    <property type="project" value="UniProtKB-UniRule"/>
</dbReference>
<dbReference type="PIRSF" id="PIRSF005227">
    <property type="entry name" value="Asp_dh_NAD_syn"/>
    <property type="match status" value="1"/>
</dbReference>
<comment type="similarity">
    <text evidence="1 6">Belongs to the L-aspartate dehydrogenase family.</text>
</comment>
<comment type="caution">
    <text evidence="9">The sequence shown here is derived from an EMBL/GenBank/DDBJ whole genome shotgun (WGS) entry which is preliminary data.</text>
</comment>
<evidence type="ECO:0000256" key="2">
    <source>
        <dbReference type="ARBA" id="ARBA00022642"/>
    </source>
</evidence>
<keyword evidence="3 6" id="KW-0521">NADP</keyword>
<dbReference type="RefSeq" id="WP_116558264.1">
    <property type="nucleotide sequence ID" value="NZ_QDKM01000003.1"/>
</dbReference>
<feature type="binding site" evidence="6">
    <location>
        <position position="197"/>
    </location>
    <ligand>
        <name>NAD(+)</name>
        <dbReference type="ChEBI" id="CHEBI:57540"/>
    </ligand>
</feature>
<keyword evidence="4 6" id="KW-0560">Oxidoreductase</keyword>